<accession>A0A841LCQ0</accession>
<dbReference type="InterPro" id="IPR013325">
    <property type="entry name" value="RNA_pol_sigma_r2"/>
</dbReference>
<dbReference type="GO" id="GO:0006352">
    <property type="term" value="P:DNA-templated transcription initiation"/>
    <property type="evidence" value="ECO:0007669"/>
    <property type="project" value="InterPro"/>
</dbReference>
<feature type="domain" description="RNA polymerase sigma factor 70 region 4 type 2" evidence="6">
    <location>
        <begin position="119"/>
        <end position="170"/>
    </location>
</feature>
<gene>
    <name evidence="7" type="ORF">FHS79_002954</name>
</gene>
<dbReference type="InterPro" id="IPR036388">
    <property type="entry name" value="WH-like_DNA-bd_sf"/>
</dbReference>
<dbReference type="AlphaFoldDB" id="A0A841LCQ0"/>
<keyword evidence="8" id="KW-1185">Reference proteome</keyword>
<evidence type="ECO:0000256" key="4">
    <source>
        <dbReference type="ARBA" id="ARBA00023163"/>
    </source>
</evidence>
<dbReference type="Gene3D" id="1.10.10.10">
    <property type="entry name" value="Winged helix-like DNA-binding domain superfamily/Winged helix DNA-binding domain"/>
    <property type="match status" value="1"/>
</dbReference>
<keyword evidence="2" id="KW-0805">Transcription regulation</keyword>
<evidence type="ECO:0000256" key="2">
    <source>
        <dbReference type="ARBA" id="ARBA00023015"/>
    </source>
</evidence>
<protein>
    <submittedName>
        <fullName evidence="7">RNA polymerase sigma-70 factor (ECF subfamily)</fullName>
    </submittedName>
</protein>
<organism evidence="7 8">
    <name type="scientific">Polymorphobacter multimanifer</name>
    <dbReference type="NCBI Taxonomy" id="1070431"/>
    <lineage>
        <taxon>Bacteria</taxon>
        <taxon>Pseudomonadati</taxon>
        <taxon>Pseudomonadota</taxon>
        <taxon>Alphaproteobacteria</taxon>
        <taxon>Sphingomonadales</taxon>
        <taxon>Sphingosinicellaceae</taxon>
        <taxon>Polymorphobacter</taxon>
    </lineage>
</organism>
<dbReference type="NCBIfam" id="TIGR02937">
    <property type="entry name" value="sigma70-ECF"/>
    <property type="match status" value="1"/>
</dbReference>
<comment type="caution">
    <text evidence="7">The sequence shown here is derived from an EMBL/GenBank/DDBJ whole genome shotgun (WGS) entry which is preliminary data.</text>
</comment>
<keyword evidence="4" id="KW-0804">Transcription</keyword>
<dbReference type="Gene3D" id="1.10.1740.10">
    <property type="match status" value="1"/>
</dbReference>
<dbReference type="InterPro" id="IPR013249">
    <property type="entry name" value="RNA_pol_sigma70_r4_t2"/>
</dbReference>
<dbReference type="SUPFAM" id="SSF88659">
    <property type="entry name" value="Sigma3 and sigma4 domains of RNA polymerase sigma factors"/>
    <property type="match status" value="1"/>
</dbReference>
<dbReference type="InterPro" id="IPR039425">
    <property type="entry name" value="RNA_pol_sigma-70-like"/>
</dbReference>
<dbReference type="Pfam" id="PF08281">
    <property type="entry name" value="Sigma70_r4_2"/>
    <property type="match status" value="1"/>
</dbReference>
<evidence type="ECO:0000313" key="8">
    <source>
        <dbReference type="Proteomes" id="UP000538147"/>
    </source>
</evidence>
<dbReference type="Proteomes" id="UP000538147">
    <property type="component" value="Unassembled WGS sequence"/>
</dbReference>
<reference evidence="7 8" key="1">
    <citation type="submission" date="2020-08" db="EMBL/GenBank/DDBJ databases">
        <title>Genomic Encyclopedia of Type Strains, Phase IV (KMG-IV): sequencing the most valuable type-strain genomes for metagenomic binning, comparative biology and taxonomic classification.</title>
        <authorList>
            <person name="Goeker M."/>
        </authorList>
    </citation>
    <scope>NUCLEOTIDE SEQUENCE [LARGE SCALE GENOMIC DNA]</scope>
    <source>
        <strain evidence="7 8">DSM 102189</strain>
    </source>
</reference>
<dbReference type="PANTHER" id="PTHR43133">
    <property type="entry name" value="RNA POLYMERASE ECF-TYPE SIGMA FACTO"/>
    <property type="match status" value="1"/>
</dbReference>
<dbReference type="EMBL" id="JACIIV010000024">
    <property type="protein sequence ID" value="MBB6228763.1"/>
    <property type="molecule type" value="Genomic_DNA"/>
</dbReference>
<evidence type="ECO:0000313" key="7">
    <source>
        <dbReference type="EMBL" id="MBB6228763.1"/>
    </source>
</evidence>
<keyword evidence="3" id="KW-0731">Sigma factor</keyword>
<dbReference type="InterPro" id="IPR007627">
    <property type="entry name" value="RNA_pol_sigma70_r2"/>
</dbReference>
<feature type="domain" description="RNA polymerase sigma-70 region 2" evidence="5">
    <location>
        <begin position="28"/>
        <end position="88"/>
    </location>
</feature>
<name>A0A841LCQ0_9SPHN</name>
<dbReference type="InterPro" id="IPR013324">
    <property type="entry name" value="RNA_pol_sigma_r3/r4-like"/>
</dbReference>
<dbReference type="RefSeq" id="WP_341534467.1">
    <property type="nucleotide sequence ID" value="NZ_JACIIV010000024.1"/>
</dbReference>
<dbReference type="GO" id="GO:0016987">
    <property type="term" value="F:sigma factor activity"/>
    <property type="evidence" value="ECO:0007669"/>
    <property type="project" value="UniProtKB-KW"/>
</dbReference>
<dbReference type="InterPro" id="IPR014284">
    <property type="entry name" value="RNA_pol_sigma-70_dom"/>
</dbReference>
<dbReference type="GO" id="GO:0003677">
    <property type="term" value="F:DNA binding"/>
    <property type="evidence" value="ECO:0007669"/>
    <property type="project" value="InterPro"/>
</dbReference>
<dbReference type="SUPFAM" id="SSF88946">
    <property type="entry name" value="Sigma2 domain of RNA polymerase sigma factors"/>
    <property type="match status" value="1"/>
</dbReference>
<dbReference type="Pfam" id="PF04542">
    <property type="entry name" value="Sigma70_r2"/>
    <property type="match status" value="1"/>
</dbReference>
<evidence type="ECO:0000256" key="3">
    <source>
        <dbReference type="ARBA" id="ARBA00023082"/>
    </source>
</evidence>
<proteinExistence type="inferred from homology"/>
<evidence type="ECO:0000256" key="1">
    <source>
        <dbReference type="ARBA" id="ARBA00010641"/>
    </source>
</evidence>
<dbReference type="PANTHER" id="PTHR43133:SF63">
    <property type="entry name" value="RNA POLYMERASE SIGMA FACTOR FECI-RELATED"/>
    <property type="match status" value="1"/>
</dbReference>
<evidence type="ECO:0000259" key="5">
    <source>
        <dbReference type="Pfam" id="PF04542"/>
    </source>
</evidence>
<evidence type="ECO:0000259" key="6">
    <source>
        <dbReference type="Pfam" id="PF08281"/>
    </source>
</evidence>
<comment type="similarity">
    <text evidence="1">Belongs to the sigma-70 factor family. ECF subfamily.</text>
</comment>
<sequence length="196" mass="22333">MSNNHDPRVAGAQVRARLDWFKGQVLPHEAALRARLRRIMPRRADLDDIVAEALARAFATEDFARVTGGRAWLFRIARNLIIDQARRDKIISFEQLADFDLIASDVNTEARLEARDELRRLEAIVDTLPIQCRRAFILRRIYDKPVAEIAEEMGLSVSTVDKHIARATAKVMVAIGEFEEFRVGGSLQQDRRAREA</sequence>